<gene>
    <name evidence="1" type="ORF">D3870_11315</name>
</gene>
<evidence type="ECO:0000313" key="2">
    <source>
        <dbReference type="Proteomes" id="UP000285190"/>
    </source>
</evidence>
<organism evidence="1 2">
    <name type="scientific">Noviherbaspirillum cavernae</name>
    <dbReference type="NCBI Taxonomy" id="2320862"/>
    <lineage>
        <taxon>Bacteria</taxon>
        <taxon>Pseudomonadati</taxon>
        <taxon>Pseudomonadota</taxon>
        <taxon>Betaproteobacteria</taxon>
        <taxon>Burkholderiales</taxon>
        <taxon>Oxalobacteraceae</taxon>
        <taxon>Noviherbaspirillum</taxon>
    </lineage>
</organism>
<keyword evidence="2" id="KW-1185">Reference proteome</keyword>
<comment type="caution">
    <text evidence="1">The sequence shown here is derived from an EMBL/GenBank/DDBJ whole genome shotgun (WGS) entry which is preliminary data.</text>
</comment>
<sequence length="88" mass="9872">MNMSIFGSIEGWDCGQSGNYWGQYAMDCLPEEIKKACYGKLAFVSMTESDGRRLTQKFCAGRDVIVVSERIVPQGYASEADLERFSNQ</sequence>
<accession>A0A418X237</accession>
<protein>
    <submittedName>
        <fullName evidence="1">Uncharacterized protein</fullName>
    </submittedName>
</protein>
<reference evidence="1 2" key="1">
    <citation type="submission" date="2018-09" db="EMBL/GenBank/DDBJ databases">
        <authorList>
            <person name="Zhu H."/>
        </authorList>
    </citation>
    <scope>NUCLEOTIDE SEQUENCE [LARGE SCALE GENOMIC DNA]</scope>
    <source>
        <strain evidence="1 2">K2R10-39</strain>
    </source>
</reference>
<dbReference type="EMBL" id="QYUN01000002">
    <property type="protein sequence ID" value="RJG06522.1"/>
    <property type="molecule type" value="Genomic_DNA"/>
</dbReference>
<proteinExistence type="predicted"/>
<dbReference type="AlphaFoldDB" id="A0A418X237"/>
<name>A0A418X237_9BURK</name>
<evidence type="ECO:0000313" key="1">
    <source>
        <dbReference type="EMBL" id="RJG06522.1"/>
    </source>
</evidence>
<dbReference type="Proteomes" id="UP000285190">
    <property type="component" value="Unassembled WGS sequence"/>
</dbReference>